<evidence type="ECO:0000313" key="3">
    <source>
        <dbReference type="Proteomes" id="UP000256486"/>
    </source>
</evidence>
<organism evidence="2 3">
    <name type="scientific">Subtercola boreus</name>
    <dbReference type="NCBI Taxonomy" id="120213"/>
    <lineage>
        <taxon>Bacteria</taxon>
        <taxon>Bacillati</taxon>
        <taxon>Actinomycetota</taxon>
        <taxon>Actinomycetes</taxon>
        <taxon>Micrococcales</taxon>
        <taxon>Microbacteriaceae</taxon>
        <taxon>Subtercola</taxon>
    </lineage>
</organism>
<keyword evidence="3" id="KW-1185">Reference proteome</keyword>
<keyword evidence="1" id="KW-0472">Membrane</keyword>
<dbReference type="Proteomes" id="UP000256486">
    <property type="component" value="Unassembled WGS sequence"/>
</dbReference>
<feature type="transmembrane region" description="Helical" evidence="1">
    <location>
        <begin position="86"/>
        <end position="105"/>
    </location>
</feature>
<protein>
    <recommendedName>
        <fullName evidence="4">DUF1345 domain-containing protein</fullName>
    </recommendedName>
</protein>
<feature type="transmembrane region" description="Helical" evidence="1">
    <location>
        <begin position="197"/>
        <end position="218"/>
    </location>
</feature>
<evidence type="ECO:0000313" key="2">
    <source>
        <dbReference type="EMBL" id="RFA08747.1"/>
    </source>
</evidence>
<evidence type="ECO:0008006" key="4">
    <source>
        <dbReference type="Google" id="ProtNLM"/>
    </source>
</evidence>
<dbReference type="EMBL" id="NBWZ01000001">
    <property type="protein sequence ID" value="RFA08747.1"/>
    <property type="molecule type" value="Genomic_DNA"/>
</dbReference>
<dbReference type="AlphaFoldDB" id="A0A3E0VIR0"/>
<comment type="caution">
    <text evidence="2">The sequence shown here is derived from an EMBL/GenBank/DDBJ whole genome shotgun (WGS) entry which is preliminary data.</text>
</comment>
<name>A0A3E0VIR0_9MICO</name>
<accession>A0A3E0VIR0</accession>
<reference evidence="2 3" key="1">
    <citation type="submission" date="2017-04" db="EMBL/GenBank/DDBJ databases">
        <title>Comparative genome analysis of Subtercola boreus.</title>
        <authorList>
            <person name="Cho Y.-J."/>
            <person name="Cho A."/>
            <person name="Kim O.-S."/>
            <person name="Lee J.-I."/>
        </authorList>
    </citation>
    <scope>NUCLEOTIDE SEQUENCE [LARGE SCALE GENOMIC DNA]</scope>
    <source>
        <strain evidence="2 3">K300</strain>
    </source>
</reference>
<feature type="transmembrane region" description="Helical" evidence="1">
    <location>
        <begin position="117"/>
        <end position="138"/>
    </location>
</feature>
<evidence type="ECO:0000256" key="1">
    <source>
        <dbReference type="SAM" id="Phobius"/>
    </source>
</evidence>
<keyword evidence="1" id="KW-1133">Transmembrane helix</keyword>
<dbReference type="Pfam" id="PF07077">
    <property type="entry name" value="DUF1345"/>
    <property type="match status" value="1"/>
</dbReference>
<dbReference type="InterPro" id="IPR009781">
    <property type="entry name" value="DUF1345"/>
</dbReference>
<keyword evidence="1" id="KW-0812">Transmembrane</keyword>
<dbReference type="RefSeq" id="WP_246092993.1">
    <property type="nucleotide sequence ID" value="NZ_NBWZ01000001.1"/>
</dbReference>
<feature type="transmembrane region" description="Helical" evidence="1">
    <location>
        <begin position="46"/>
        <end position="66"/>
    </location>
</feature>
<feature type="transmembrane region" description="Helical" evidence="1">
    <location>
        <begin position="20"/>
        <end position="40"/>
    </location>
</feature>
<proteinExistence type="predicted"/>
<sequence>MTTSRPAAPRLMHRSAARVITMLIVGVVAGVLCGLLGYWAGAAVVGWIFAAAIYIGVVAVRTHGMAADQTAKHATREDPSRGASELLILLASLASIAAVVIVLLGSSDSRGVERFGVGALAVLSLTLSWMLVHTLFMLRYASLYYRGPDGGIDFNQKEPPRYSDFAYIAFTIGMTYQVSDTSFQTSDFRSAALRHALLSYLFGAVILAATINLIAGLAG</sequence>
<gene>
    <name evidence="2" type="ORF">B7R54_05520</name>
</gene>